<dbReference type="Proteomes" id="UP000657918">
    <property type="component" value="Unassembled WGS sequence"/>
</dbReference>
<dbReference type="PANTHER" id="PTHR34204">
    <property type="entry name" value="RNA-BINDING ASCH DOMAIN PROTEIN"/>
    <property type="match status" value="1"/>
</dbReference>
<evidence type="ECO:0000313" key="2">
    <source>
        <dbReference type="Proteomes" id="UP000657918"/>
    </source>
</evidence>
<dbReference type="OrthoDB" id="112749at2759"/>
<dbReference type="AlphaFoldDB" id="A0A835J4Z6"/>
<proteinExistence type="predicted"/>
<protein>
    <submittedName>
        <fullName evidence="1">Uncharacterized protein</fullName>
    </submittedName>
</protein>
<gene>
    <name evidence="1" type="ORF">SADUNF_Sadunf17G0012700</name>
</gene>
<name>A0A835J4Z6_9ROSI</name>
<organism evidence="1 2">
    <name type="scientific">Salix dunnii</name>
    <dbReference type="NCBI Taxonomy" id="1413687"/>
    <lineage>
        <taxon>Eukaryota</taxon>
        <taxon>Viridiplantae</taxon>
        <taxon>Streptophyta</taxon>
        <taxon>Embryophyta</taxon>
        <taxon>Tracheophyta</taxon>
        <taxon>Spermatophyta</taxon>
        <taxon>Magnoliopsida</taxon>
        <taxon>eudicotyledons</taxon>
        <taxon>Gunneridae</taxon>
        <taxon>Pentapetalae</taxon>
        <taxon>rosids</taxon>
        <taxon>fabids</taxon>
        <taxon>Malpighiales</taxon>
        <taxon>Salicaceae</taxon>
        <taxon>Saliceae</taxon>
        <taxon>Salix</taxon>
    </lineage>
</organism>
<evidence type="ECO:0000313" key="1">
    <source>
        <dbReference type="EMBL" id="KAF9663192.1"/>
    </source>
</evidence>
<dbReference type="PANTHER" id="PTHR34204:SF3">
    <property type="entry name" value="ASCH DOMAIN-CONTAINING PROTEIN"/>
    <property type="match status" value="1"/>
</dbReference>
<sequence length="193" mass="20692">MALYESVTCGTLWASTKKDLADEDSESKQGRVNELILNEGAKSILKTVNFDFMFKSLSSHNWKIQLKATYGNLVPAVDGLKTIEGSCAVGDNNRQGCLFTLIMASGVAILFNKCVASEGFEKVLPEVNTIAEEEKERSNGILVACVAKSAAQPYISLARILPGLGQGGLVSLLVLSAASSMNIKRYASPDKIN</sequence>
<reference evidence="1 2" key="1">
    <citation type="submission" date="2020-10" db="EMBL/GenBank/DDBJ databases">
        <title>Plant Genome Project.</title>
        <authorList>
            <person name="Zhang R.-G."/>
        </authorList>
    </citation>
    <scope>NUCLEOTIDE SEQUENCE [LARGE SCALE GENOMIC DNA]</scope>
    <source>
        <strain evidence="1">FAFU-HL-1</strain>
        <tissue evidence="1">Leaf</tissue>
    </source>
</reference>
<comment type="caution">
    <text evidence="1">The sequence shown here is derived from an EMBL/GenBank/DDBJ whole genome shotgun (WGS) entry which is preliminary data.</text>
</comment>
<keyword evidence="2" id="KW-1185">Reference proteome</keyword>
<dbReference type="EMBL" id="JADGMS010000017">
    <property type="protein sequence ID" value="KAF9663192.1"/>
    <property type="molecule type" value="Genomic_DNA"/>
</dbReference>
<accession>A0A835J4Z6</accession>